<reference evidence="1" key="2">
    <citation type="journal article" date="2015" name="Data Brief">
        <title>Shoot transcriptome of the giant reed, Arundo donax.</title>
        <authorList>
            <person name="Barrero R.A."/>
            <person name="Guerrero F.D."/>
            <person name="Moolhuijzen P."/>
            <person name="Goolsby J.A."/>
            <person name="Tidwell J."/>
            <person name="Bellgard S.E."/>
            <person name="Bellgard M.I."/>
        </authorList>
    </citation>
    <scope>NUCLEOTIDE SEQUENCE</scope>
    <source>
        <tissue evidence="1">Shoot tissue taken approximately 20 cm above the soil surface</tissue>
    </source>
</reference>
<dbReference type="AlphaFoldDB" id="A0A0A9BK25"/>
<evidence type="ECO:0000313" key="1">
    <source>
        <dbReference type="EMBL" id="JAD61565.1"/>
    </source>
</evidence>
<reference evidence="1" key="1">
    <citation type="submission" date="2014-09" db="EMBL/GenBank/DDBJ databases">
        <authorList>
            <person name="Magalhaes I.L.F."/>
            <person name="Oliveira U."/>
            <person name="Santos F.R."/>
            <person name="Vidigal T.H.D.A."/>
            <person name="Brescovit A.D."/>
            <person name="Santos A.J."/>
        </authorList>
    </citation>
    <scope>NUCLEOTIDE SEQUENCE</scope>
    <source>
        <tissue evidence="1">Shoot tissue taken approximately 20 cm above the soil surface</tissue>
    </source>
</reference>
<accession>A0A0A9BK25</accession>
<protein>
    <submittedName>
        <fullName evidence="1">Uncharacterized protein</fullName>
    </submittedName>
</protein>
<sequence>MISHHLTNQLGQACRPHMHNAPPLDGFRTAMTWYSRSPGPSWLIQHGCIREAATRM</sequence>
<proteinExistence type="predicted"/>
<name>A0A0A9BK25_ARUDO</name>
<organism evidence="1">
    <name type="scientific">Arundo donax</name>
    <name type="common">Giant reed</name>
    <name type="synonym">Donax arundinaceus</name>
    <dbReference type="NCBI Taxonomy" id="35708"/>
    <lineage>
        <taxon>Eukaryota</taxon>
        <taxon>Viridiplantae</taxon>
        <taxon>Streptophyta</taxon>
        <taxon>Embryophyta</taxon>
        <taxon>Tracheophyta</taxon>
        <taxon>Spermatophyta</taxon>
        <taxon>Magnoliopsida</taxon>
        <taxon>Liliopsida</taxon>
        <taxon>Poales</taxon>
        <taxon>Poaceae</taxon>
        <taxon>PACMAD clade</taxon>
        <taxon>Arundinoideae</taxon>
        <taxon>Arundineae</taxon>
        <taxon>Arundo</taxon>
    </lineage>
</organism>
<dbReference type="EMBL" id="GBRH01236330">
    <property type="protein sequence ID" value="JAD61565.1"/>
    <property type="molecule type" value="Transcribed_RNA"/>
</dbReference>